<comment type="caution">
    <text evidence="1">The sequence shown here is derived from an EMBL/GenBank/DDBJ whole genome shotgun (WGS) entry which is preliminary data.</text>
</comment>
<dbReference type="EMBL" id="ADBJ01000002">
    <property type="protein sequence ID" value="EFA86699.1"/>
    <property type="molecule type" value="Genomic_DNA"/>
</dbReference>
<dbReference type="AlphaFoldDB" id="D3AWM6"/>
<gene>
    <name evidence="1" type="ORF">PPL_00501</name>
</gene>
<dbReference type="RefSeq" id="XP_020438803.1">
    <property type="nucleotide sequence ID" value="XM_020571529.1"/>
</dbReference>
<evidence type="ECO:0000313" key="2">
    <source>
        <dbReference type="Proteomes" id="UP000001396"/>
    </source>
</evidence>
<protein>
    <submittedName>
        <fullName evidence="1">Uncharacterized protein</fullName>
    </submittedName>
</protein>
<dbReference type="InParanoid" id="D3AWM6"/>
<dbReference type="GeneID" id="31356034"/>
<dbReference type="Proteomes" id="UP000001396">
    <property type="component" value="Unassembled WGS sequence"/>
</dbReference>
<reference evidence="1 2" key="1">
    <citation type="journal article" date="2011" name="Genome Res.">
        <title>Phylogeny-wide analysis of social amoeba genomes highlights ancient origins for complex intercellular communication.</title>
        <authorList>
            <person name="Heidel A.J."/>
            <person name="Lawal H.M."/>
            <person name="Felder M."/>
            <person name="Schilde C."/>
            <person name="Helps N.R."/>
            <person name="Tunggal B."/>
            <person name="Rivero F."/>
            <person name="John U."/>
            <person name="Schleicher M."/>
            <person name="Eichinger L."/>
            <person name="Platzer M."/>
            <person name="Noegel A.A."/>
            <person name="Schaap P."/>
            <person name="Gloeckner G."/>
        </authorList>
    </citation>
    <scope>NUCLEOTIDE SEQUENCE [LARGE SCALE GENOMIC DNA]</scope>
    <source>
        <strain evidence="2">ATCC 26659 / Pp 5 / PN500</strain>
    </source>
</reference>
<name>D3AWM6_HETP5</name>
<sequence>MVKEAFAEKVPKATLTFVWKNTQTSCDCIYEYVNGGLVELKNFTCNPIFRNNNNKTERGFIQISRFGDKSINNKYTGLFFTKISIKDIPQSPGEDII</sequence>
<accession>D3AWM6</accession>
<keyword evidence="2" id="KW-1185">Reference proteome</keyword>
<evidence type="ECO:0000313" key="1">
    <source>
        <dbReference type="EMBL" id="EFA86699.1"/>
    </source>
</evidence>
<organism evidence="1 2">
    <name type="scientific">Heterostelium pallidum (strain ATCC 26659 / Pp 5 / PN500)</name>
    <name type="common">Cellular slime mold</name>
    <name type="synonym">Polysphondylium pallidum</name>
    <dbReference type="NCBI Taxonomy" id="670386"/>
    <lineage>
        <taxon>Eukaryota</taxon>
        <taxon>Amoebozoa</taxon>
        <taxon>Evosea</taxon>
        <taxon>Eumycetozoa</taxon>
        <taxon>Dictyostelia</taxon>
        <taxon>Acytosteliales</taxon>
        <taxon>Acytosteliaceae</taxon>
        <taxon>Heterostelium</taxon>
    </lineage>
</organism>
<proteinExistence type="predicted"/>